<accession>A0AAU7GXA7</accession>
<feature type="region of interest" description="Disordered" evidence="1">
    <location>
        <begin position="1"/>
        <end position="38"/>
    </location>
</feature>
<gene>
    <name evidence="2" type="ORF">Scarif_00053</name>
</gene>
<reference evidence="2" key="1">
    <citation type="submission" date="2024-05" db="EMBL/GenBank/DDBJ databases">
        <title>Isolation and characterization of the new Streptomyces phages Kamino, Geonosis, Abafar and Scarif infecting a broad range of host species.</title>
        <authorList>
            <person name="Rackow B."/>
            <person name="Rolland C."/>
            <person name="Mohnen I."/>
            <person name="Wittmann J."/>
            <person name="Muesken M."/>
            <person name="Overmann J."/>
            <person name="Frunzke J."/>
        </authorList>
    </citation>
    <scope>NUCLEOTIDE SEQUENCE</scope>
</reference>
<proteinExistence type="predicted"/>
<evidence type="ECO:0000313" key="2">
    <source>
        <dbReference type="EMBL" id="XBM95162.1"/>
    </source>
</evidence>
<dbReference type="EMBL" id="PP750868">
    <property type="protein sequence ID" value="XBM95162.1"/>
    <property type="molecule type" value="Genomic_DNA"/>
</dbReference>
<protein>
    <recommendedName>
        <fullName evidence="3">Helix-turn-helix DNA binding domain protein</fullName>
    </recommendedName>
</protein>
<feature type="region of interest" description="Disordered" evidence="1">
    <location>
        <begin position="125"/>
        <end position="145"/>
    </location>
</feature>
<organism evidence="2">
    <name type="scientific">Streptomyces phage Scarif</name>
    <dbReference type="NCBI Taxonomy" id="3158858"/>
    <lineage>
        <taxon>Viruses</taxon>
        <taxon>Duplodnaviria</taxon>
        <taxon>Heunggongvirae</taxon>
        <taxon>Uroviricota</taxon>
        <taxon>Caudoviricetes</taxon>
    </lineage>
</organism>
<evidence type="ECO:0008006" key="3">
    <source>
        <dbReference type="Google" id="ProtNLM"/>
    </source>
</evidence>
<feature type="compositionally biased region" description="Pro residues" evidence="1">
    <location>
        <begin position="130"/>
        <end position="144"/>
    </location>
</feature>
<evidence type="ECO:0000256" key="1">
    <source>
        <dbReference type="SAM" id="MobiDB-lite"/>
    </source>
</evidence>
<name>A0AAU7GXA7_9CAUD</name>
<sequence length="233" mass="25839">MEEFPVNLPGNSHASKIAAPNTEESAEPTTGDDKKVESVVTGKVTRRKKTLGTRFKEHFLTEGESFLDHLVNAVIIPKGKEIILSVVDQAGDAVKEGFAEALFPGRATRPSTTRLSSFGTRINYNNVSRTPPPGARPTGMPPRYTPTVRRSNVVEDIVLELREDVDMVLDQLRGVIERHGHCTLGDLYSLVDITPRNTDEEWGWTNLDKAGWRKVEDGYLVVVPRPIPIDNGR</sequence>